<organism evidence="3 4">
    <name type="scientific">Ridgeia piscesae</name>
    <name type="common">Tubeworm</name>
    <dbReference type="NCBI Taxonomy" id="27915"/>
    <lineage>
        <taxon>Eukaryota</taxon>
        <taxon>Metazoa</taxon>
        <taxon>Spiralia</taxon>
        <taxon>Lophotrochozoa</taxon>
        <taxon>Annelida</taxon>
        <taxon>Polychaeta</taxon>
        <taxon>Sedentaria</taxon>
        <taxon>Canalipalpata</taxon>
        <taxon>Sabellida</taxon>
        <taxon>Siboglinidae</taxon>
        <taxon>Ridgeia</taxon>
    </lineage>
</organism>
<evidence type="ECO:0000313" key="3">
    <source>
        <dbReference type="EMBL" id="KAK2194074.1"/>
    </source>
</evidence>
<feature type="region of interest" description="Disordered" evidence="1">
    <location>
        <begin position="1"/>
        <end position="22"/>
    </location>
</feature>
<sequence>MRAAAADGGAEGGAEGGGEGEEGPSHSIICLEDIINLQVVTAIIAAEILHFCWYSDFFPWGSWHTRSFTTALASDLIVAILLGLITSTYVPVTNHRTSANLSLALSMLYMALEGTHTVWYPRNLAVFSLHGLHKFLLLFTMTTAMMYVRNVVEESEFPESNCFGGDGGSSQEPAITAAQEGGETEAAAAEGEAAAEGAPEGETAPAEGGEGEQPAEGGGEEAPAEAPADE</sequence>
<keyword evidence="4" id="KW-1185">Reference proteome</keyword>
<comment type="caution">
    <text evidence="3">The sequence shown here is derived from an EMBL/GenBank/DDBJ whole genome shotgun (WGS) entry which is preliminary data.</text>
</comment>
<keyword evidence="2" id="KW-1133">Transmembrane helix</keyword>
<evidence type="ECO:0000256" key="1">
    <source>
        <dbReference type="SAM" id="MobiDB-lite"/>
    </source>
</evidence>
<evidence type="ECO:0000256" key="2">
    <source>
        <dbReference type="SAM" id="Phobius"/>
    </source>
</evidence>
<protein>
    <submittedName>
        <fullName evidence="3">Uncharacterized protein</fullName>
    </submittedName>
</protein>
<evidence type="ECO:0000313" key="4">
    <source>
        <dbReference type="Proteomes" id="UP001209878"/>
    </source>
</evidence>
<accession>A0AAD9PG50</accession>
<keyword evidence="2" id="KW-0472">Membrane</keyword>
<feature type="transmembrane region" description="Helical" evidence="2">
    <location>
        <begin position="131"/>
        <end position="148"/>
    </location>
</feature>
<dbReference type="Proteomes" id="UP001209878">
    <property type="component" value="Unassembled WGS sequence"/>
</dbReference>
<reference evidence="3" key="1">
    <citation type="journal article" date="2023" name="Mol. Biol. Evol.">
        <title>Third-Generation Sequencing Reveals the Adaptive Role of the Epigenome in Three Deep-Sea Polychaetes.</title>
        <authorList>
            <person name="Perez M."/>
            <person name="Aroh O."/>
            <person name="Sun Y."/>
            <person name="Lan Y."/>
            <person name="Juniper S.K."/>
            <person name="Young C.R."/>
            <person name="Angers B."/>
            <person name="Qian P.Y."/>
        </authorList>
    </citation>
    <scope>NUCLEOTIDE SEQUENCE</scope>
    <source>
        <strain evidence="3">R07B-5</strain>
    </source>
</reference>
<feature type="transmembrane region" description="Helical" evidence="2">
    <location>
        <begin position="68"/>
        <end position="92"/>
    </location>
</feature>
<name>A0AAD9PG50_RIDPI</name>
<feature type="transmembrane region" description="Helical" evidence="2">
    <location>
        <begin position="99"/>
        <end position="119"/>
    </location>
</feature>
<gene>
    <name evidence="3" type="ORF">NP493_2g00038</name>
</gene>
<dbReference type="AlphaFoldDB" id="A0AAD9PG50"/>
<keyword evidence="2" id="KW-0812">Transmembrane</keyword>
<feature type="region of interest" description="Disordered" evidence="1">
    <location>
        <begin position="160"/>
        <end position="230"/>
    </location>
</feature>
<proteinExistence type="predicted"/>
<dbReference type="EMBL" id="JAODUO010000002">
    <property type="protein sequence ID" value="KAK2194074.1"/>
    <property type="molecule type" value="Genomic_DNA"/>
</dbReference>
<feature type="compositionally biased region" description="Acidic residues" evidence="1">
    <location>
        <begin position="218"/>
        <end position="230"/>
    </location>
</feature>
<feature type="compositionally biased region" description="Low complexity" evidence="1">
    <location>
        <begin position="177"/>
        <end position="215"/>
    </location>
</feature>